<reference evidence="2 3" key="1">
    <citation type="submission" date="2006-05" db="EMBL/GenBank/DDBJ databases">
        <authorList>
            <person name="King G."/>
            <person name="Ferriera S."/>
            <person name="Johnson J."/>
            <person name="Kravitz S."/>
            <person name="Beeson K."/>
            <person name="Sutton G."/>
            <person name="Rogers Y.-H."/>
            <person name="Friedman R."/>
            <person name="Frazier M."/>
            <person name="Venter J.C."/>
        </authorList>
    </citation>
    <scope>NUCLEOTIDE SEQUENCE [LARGE SCALE GENOMIC DNA]</scope>
    <source>
        <strain evidence="3">ATCC 25650 / DSM 13394 / JCM 20685 / NBRC 16684 / NCIMB 2208 / IAM 12614 / B1</strain>
    </source>
</reference>
<dbReference type="OrthoDB" id="2080138at2"/>
<dbReference type="GeneID" id="68849894"/>
<name>A0P3H5_ROSAI</name>
<accession>A0P3H5</accession>
<evidence type="ECO:0000313" key="2">
    <source>
        <dbReference type="EMBL" id="EAV40423.1"/>
    </source>
</evidence>
<gene>
    <name evidence="2" type="ORF">SIAM614_21375</name>
</gene>
<dbReference type="eggNOG" id="ENOG502ZA60">
    <property type="taxonomic scope" value="Bacteria"/>
</dbReference>
<protein>
    <submittedName>
        <fullName evidence="2">Uncharacterized protein</fullName>
    </submittedName>
</protein>
<evidence type="ECO:0000256" key="1">
    <source>
        <dbReference type="SAM" id="MobiDB-lite"/>
    </source>
</evidence>
<feature type="region of interest" description="Disordered" evidence="1">
    <location>
        <begin position="386"/>
        <end position="405"/>
    </location>
</feature>
<organism evidence="2 3">
    <name type="scientific">Roseibium aggregatum (strain ATCC 25650 / DSM 13394 / JCM 20685 / NBRC 16684 / NCIMB 2208 / IAM 12614 / B1)</name>
    <name type="common">Stappia aggregata</name>
    <dbReference type="NCBI Taxonomy" id="384765"/>
    <lineage>
        <taxon>Bacteria</taxon>
        <taxon>Pseudomonadati</taxon>
        <taxon>Pseudomonadota</taxon>
        <taxon>Alphaproteobacteria</taxon>
        <taxon>Hyphomicrobiales</taxon>
        <taxon>Stappiaceae</taxon>
        <taxon>Roseibium</taxon>
    </lineage>
</organism>
<comment type="caution">
    <text evidence="2">The sequence shown here is derived from an EMBL/GenBank/DDBJ whole genome shotgun (WGS) entry which is preliminary data.</text>
</comment>
<dbReference type="EMBL" id="AAUW01000031">
    <property type="protein sequence ID" value="EAV40423.1"/>
    <property type="molecule type" value="Genomic_DNA"/>
</dbReference>
<sequence>MASEIGKLARGVVGGWLLHHDQKLLNSKTVEFENIATAGRSARLLSAISKEDTWTVDNDRVVELGRQLGIRKHELRGLLEVLVSEGLVQSGGQGVTVLGVTQARLLDHAANIFDAHRPEGIEYAAIELAERGSTTPVRQADCAEELSDRYKLSQVELQDLFTQSEHIGFVDYEGKGEDRLYFNGSLFKRDHADKARKILDSLTNTERVNLLEADERLRTSGCLPAGSVRKVVGEVLWSKLHQIGYFEVSIVSNEYGSTEFVTKPEALTKFVPSGLADMLDDAKALSSSLTFGTLASPAARGRIRSPAVLMDAFIGRGYVEGWASAIKRDYTALERKGVVQVSSSSSGHKLTLLKPEVGKMARELVLKGNASSIAAELLIGDRRTDFAGPETARRDERRKDVPEAKAAAARSLNILRKR</sequence>
<feature type="compositionally biased region" description="Basic and acidic residues" evidence="1">
    <location>
        <begin position="386"/>
        <end position="403"/>
    </location>
</feature>
<dbReference type="RefSeq" id="WP_006940103.1">
    <property type="nucleotide sequence ID" value="NZ_AAUW01000031.1"/>
</dbReference>
<evidence type="ECO:0000313" key="3">
    <source>
        <dbReference type="Proteomes" id="UP000004848"/>
    </source>
</evidence>
<dbReference type="AlphaFoldDB" id="A0P3H5"/>
<proteinExistence type="predicted"/>
<dbReference type="Proteomes" id="UP000004848">
    <property type="component" value="Unassembled WGS sequence"/>
</dbReference>